<reference evidence="1 2" key="1">
    <citation type="journal article" name="Sci. Rep.">
        <title>Telomere-to-telomere assembled and centromere annotated genomes of the two main subspecies of the button mushroom Agaricus bisporus reveal especially polymorphic chromosome ends.</title>
        <authorList>
            <person name="Sonnenberg A.S.M."/>
            <person name="Sedaghat-Telgerd N."/>
            <person name="Lavrijssen B."/>
            <person name="Ohm R.A."/>
            <person name="Hendrickx P.M."/>
            <person name="Scholtmeijer K."/>
            <person name="Baars J.J.P."/>
            <person name="van Peer A."/>
        </authorList>
    </citation>
    <scope>NUCLEOTIDE SEQUENCE [LARGE SCALE GENOMIC DNA]</scope>
    <source>
        <strain evidence="1 2">H119_p4</strain>
    </source>
</reference>
<dbReference type="Proteomes" id="UP000629468">
    <property type="component" value="Unassembled WGS sequence"/>
</dbReference>
<evidence type="ECO:0000313" key="2">
    <source>
        <dbReference type="Proteomes" id="UP000629468"/>
    </source>
</evidence>
<sequence>MHSTFVDCPRCGHNFVHTSGLYEPQAERATKLVALAPPERISDLQDQVRSLDELISRLNQDKANVLHRINGMRDKTRHIPPEVLSHIFLYVRPPIDFHNHLPPRTDEWQTECQYFRRDTYHREEDHHIKLAGVSHRWRQIVLSTPQLWTTISVGVWAPSITSHLTLLDLYSRHAGNFPISIELDFRFHAIRWKLEEDQRAREQSITLLKPIFEAVFTRIAPKIHHLTLIAPPSEILSDIDQNFSLCNSLTIYTVMPPDRYQHEPEPPHSLAHAAELPHLQRVFMFRFGFDFTLQWASITVLHLFSMPISAAFDALTKCPNLVEFKNTLAYSRVSLPERIGAEPIEHESLESMSCDDTLDLYRHFRFTSLRTLQWGHIENNLRGPRLDIFSNLPSTLVSLTLGRISLKPGFYPHSLLQCVPQLRELRFLRSEDHVIECAICSIGRPPISGNSTTHRSVILPNLRKLSICAYMTVDSGMAVDMLEAMYSMRMGEEDFHLDVFKIEWDVEAAERRENSRQRSLEKHVAVTIMAAGVVREMSH</sequence>
<protein>
    <recommendedName>
        <fullName evidence="3">F-box domain-containing protein</fullName>
    </recommendedName>
</protein>
<comment type="caution">
    <text evidence="1">The sequence shown here is derived from an EMBL/GenBank/DDBJ whole genome shotgun (WGS) entry which is preliminary data.</text>
</comment>
<evidence type="ECO:0008006" key="3">
    <source>
        <dbReference type="Google" id="ProtNLM"/>
    </source>
</evidence>
<organism evidence="1 2">
    <name type="scientific">Agaricus bisporus var. burnettii</name>
    <dbReference type="NCBI Taxonomy" id="192524"/>
    <lineage>
        <taxon>Eukaryota</taxon>
        <taxon>Fungi</taxon>
        <taxon>Dikarya</taxon>
        <taxon>Basidiomycota</taxon>
        <taxon>Agaricomycotina</taxon>
        <taxon>Agaricomycetes</taxon>
        <taxon>Agaricomycetidae</taxon>
        <taxon>Agaricales</taxon>
        <taxon>Agaricineae</taxon>
        <taxon>Agaricaceae</taxon>
        <taxon>Agaricus</taxon>
    </lineage>
</organism>
<name>A0A8H7EVB8_AGABI</name>
<accession>A0A8H7EVB8</accession>
<gene>
    <name evidence="1" type="ORF">Agabi119p4_10824</name>
</gene>
<proteinExistence type="predicted"/>
<dbReference type="AlphaFoldDB" id="A0A8H7EVB8"/>
<evidence type="ECO:0000313" key="1">
    <source>
        <dbReference type="EMBL" id="KAF7760148.1"/>
    </source>
</evidence>
<dbReference type="Gene3D" id="1.20.1280.50">
    <property type="match status" value="1"/>
</dbReference>
<dbReference type="EMBL" id="JABXXO010000015">
    <property type="protein sequence ID" value="KAF7760148.1"/>
    <property type="molecule type" value="Genomic_DNA"/>
</dbReference>